<evidence type="ECO:0000256" key="1">
    <source>
        <dbReference type="ARBA" id="ARBA00022475"/>
    </source>
</evidence>
<organism evidence="9 10">
    <name type="scientific">Nitrospira defluvii</name>
    <dbReference type="NCBI Taxonomy" id="330214"/>
    <lineage>
        <taxon>Bacteria</taxon>
        <taxon>Pseudomonadati</taxon>
        <taxon>Nitrospirota</taxon>
        <taxon>Nitrospiria</taxon>
        <taxon>Nitrospirales</taxon>
        <taxon>Nitrospiraceae</taxon>
        <taxon>Nitrospira</taxon>
    </lineage>
</organism>
<comment type="caution">
    <text evidence="9">The sequence shown here is derived from an EMBL/GenBank/DDBJ whole genome shotgun (WGS) entry which is preliminary data.</text>
</comment>
<dbReference type="SUPFAM" id="SSF53448">
    <property type="entry name" value="Nucleotide-diphospho-sugar transferases"/>
    <property type="match status" value="1"/>
</dbReference>
<dbReference type="PANTHER" id="PTHR48090">
    <property type="entry name" value="UNDECAPRENYL-PHOSPHATE 4-DEOXY-4-FORMAMIDO-L-ARABINOSE TRANSFERASE-RELATED"/>
    <property type="match status" value="1"/>
</dbReference>
<keyword evidence="1" id="KW-1003">Cell membrane</keyword>
<evidence type="ECO:0000256" key="2">
    <source>
        <dbReference type="ARBA" id="ARBA00022676"/>
    </source>
</evidence>
<evidence type="ECO:0000256" key="3">
    <source>
        <dbReference type="ARBA" id="ARBA00022679"/>
    </source>
</evidence>
<keyword evidence="5" id="KW-0448">Lipopolysaccharide biosynthesis</keyword>
<dbReference type="PANTHER" id="PTHR48090:SF3">
    <property type="entry name" value="UNDECAPRENYL-PHOSPHATE 4-DEOXY-4-FORMAMIDO-L-ARABINOSE TRANSFERASE"/>
    <property type="match status" value="1"/>
</dbReference>
<evidence type="ECO:0000259" key="8">
    <source>
        <dbReference type="Pfam" id="PF00535"/>
    </source>
</evidence>
<sequence length="253" mass="28686">MTVATRPWASVVIPIKDERENLVPLTEQLVKALESREESRSAPFELLFIDDGSTDGSSEILDGLAAQYRWVKVFHFDRNYGQSAAFDAGFKQSTGDLVMTIDGDLQNDPADIATLLPLIHRFDLVCGWRKDRHDNLTRKISSRIANSVRSAVTGDRVHDTGCSLKLFRRAVVDKLQLFEGMHRFFPALALMHGFTVTEVPVRHYPRAHGTSKYGVGNRLFKGLYDLVAVRWMQHRCLRYRYRATGTPPAPVRL</sequence>
<dbReference type="InterPro" id="IPR050256">
    <property type="entry name" value="Glycosyltransferase_2"/>
</dbReference>
<keyword evidence="7" id="KW-0472">Membrane</keyword>
<dbReference type="InterPro" id="IPR001173">
    <property type="entry name" value="Glyco_trans_2-like"/>
</dbReference>
<evidence type="ECO:0000256" key="7">
    <source>
        <dbReference type="ARBA" id="ARBA00023136"/>
    </source>
</evidence>
<evidence type="ECO:0000256" key="5">
    <source>
        <dbReference type="ARBA" id="ARBA00022985"/>
    </source>
</evidence>
<keyword evidence="6" id="KW-1133">Transmembrane helix</keyword>
<evidence type="ECO:0000313" key="10">
    <source>
        <dbReference type="Proteomes" id="UP000675880"/>
    </source>
</evidence>
<gene>
    <name evidence="9" type="ORF">NSPZN2_11539</name>
</gene>
<dbReference type="Proteomes" id="UP000675880">
    <property type="component" value="Unassembled WGS sequence"/>
</dbReference>
<keyword evidence="3" id="KW-0808">Transferase</keyword>
<dbReference type="EMBL" id="CAJNBJ010000001">
    <property type="protein sequence ID" value="CAE6717750.1"/>
    <property type="molecule type" value="Genomic_DNA"/>
</dbReference>
<protein>
    <submittedName>
        <fullName evidence="9">Glycosyltransferase</fullName>
    </submittedName>
</protein>
<name>A0ABM8QVJ6_9BACT</name>
<reference evidence="9 10" key="1">
    <citation type="submission" date="2021-02" db="EMBL/GenBank/DDBJ databases">
        <authorList>
            <person name="Han P."/>
        </authorList>
    </citation>
    <scope>NUCLEOTIDE SEQUENCE [LARGE SCALE GENOMIC DNA]</scope>
    <source>
        <strain evidence="9">Candidatus Nitrospira sp. ZN2</strain>
    </source>
</reference>
<keyword evidence="2" id="KW-0328">Glycosyltransferase</keyword>
<evidence type="ECO:0000256" key="6">
    <source>
        <dbReference type="ARBA" id="ARBA00022989"/>
    </source>
</evidence>
<proteinExistence type="predicted"/>
<evidence type="ECO:0000313" key="9">
    <source>
        <dbReference type="EMBL" id="CAE6717750.1"/>
    </source>
</evidence>
<dbReference type="Gene3D" id="3.90.550.10">
    <property type="entry name" value="Spore Coat Polysaccharide Biosynthesis Protein SpsA, Chain A"/>
    <property type="match status" value="1"/>
</dbReference>
<dbReference type="Pfam" id="PF00535">
    <property type="entry name" value="Glycos_transf_2"/>
    <property type="match status" value="1"/>
</dbReference>
<accession>A0ABM8QVJ6</accession>
<dbReference type="CDD" id="cd04187">
    <property type="entry name" value="DPM1_like_bac"/>
    <property type="match status" value="1"/>
</dbReference>
<keyword evidence="10" id="KW-1185">Reference proteome</keyword>
<dbReference type="InterPro" id="IPR029044">
    <property type="entry name" value="Nucleotide-diphossugar_trans"/>
</dbReference>
<dbReference type="RefSeq" id="WP_213041265.1">
    <property type="nucleotide sequence ID" value="NZ_CAJNBJ010000001.1"/>
</dbReference>
<evidence type="ECO:0000256" key="4">
    <source>
        <dbReference type="ARBA" id="ARBA00022692"/>
    </source>
</evidence>
<keyword evidence="4" id="KW-0812">Transmembrane</keyword>
<feature type="domain" description="Glycosyltransferase 2-like" evidence="8">
    <location>
        <begin position="10"/>
        <end position="175"/>
    </location>
</feature>